<dbReference type="Proteomes" id="UP000618943">
    <property type="component" value="Unassembled WGS sequence"/>
</dbReference>
<sequence length="69" mass="7732">MIDYKKSFLWYLNNIIARYSKSDVLFNTNNTVAIHNAVKDGALTIGLDYSFSDHEGMIESPMVTISAVS</sequence>
<gene>
    <name evidence="1" type="ORF">JFL43_04750</name>
</gene>
<protein>
    <submittedName>
        <fullName evidence="1">Uncharacterized protein</fullName>
    </submittedName>
</protein>
<dbReference type="EMBL" id="JAEOAH010000004">
    <property type="protein sequence ID" value="MBK3494176.1"/>
    <property type="molecule type" value="Genomic_DNA"/>
</dbReference>
<name>A0ABS1H460_9BACL</name>
<keyword evidence="2" id="KW-1185">Reference proteome</keyword>
<comment type="caution">
    <text evidence="1">The sequence shown here is derived from an EMBL/GenBank/DDBJ whole genome shotgun (WGS) entry which is preliminary data.</text>
</comment>
<dbReference type="RefSeq" id="WP_200748230.1">
    <property type="nucleotide sequence ID" value="NZ_JAEOAH010000004.1"/>
</dbReference>
<evidence type="ECO:0000313" key="1">
    <source>
        <dbReference type="EMBL" id="MBK3494176.1"/>
    </source>
</evidence>
<reference evidence="1 2" key="1">
    <citation type="submission" date="2020-12" db="EMBL/GenBank/DDBJ databases">
        <title>YIM B01967 draft genome.</title>
        <authorList>
            <person name="Yan X."/>
        </authorList>
    </citation>
    <scope>NUCLEOTIDE SEQUENCE [LARGE SCALE GENOMIC DNA]</scope>
    <source>
        <strain evidence="1 2">YIM B01967</strain>
    </source>
</reference>
<organism evidence="1 2">
    <name type="scientific">Viridibacillus soli</name>
    <dbReference type="NCBI Taxonomy" id="2798301"/>
    <lineage>
        <taxon>Bacteria</taxon>
        <taxon>Bacillati</taxon>
        <taxon>Bacillota</taxon>
        <taxon>Bacilli</taxon>
        <taxon>Bacillales</taxon>
        <taxon>Caryophanaceae</taxon>
        <taxon>Viridibacillus</taxon>
    </lineage>
</organism>
<proteinExistence type="predicted"/>
<evidence type="ECO:0000313" key="2">
    <source>
        <dbReference type="Proteomes" id="UP000618943"/>
    </source>
</evidence>
<accession>A0ABS1H460</accession>